<gene>
    <name evidence="1" type="ORF">K431DRAFT_322505</name>
</gene>
<dbReference type="PANTHER" id="PTHR32251">
    <property type="entry name" value="3-OXO-5-ALPHA-STEROID 4-DEHYDROGENASE"/>
    <property type="match status" value="1"/>
</dbReference>
<accession>A0A9P4Q4M1</accession>
<protein>
    <recommendedName>
        <fullName evidence="3">DUF1295-domain-containing protein</fullName>
    </recommendedName>
</protein>
<keyword evidence="2" id="KW-1185">Reference proteome</keyword>
<dbReference type="GO" id="GO:0016020">
    <property type="term" value="C:membrane"/>
    <property type="evidence" value="ECO:0007669"/>
    <property type="project" value="TreeGrafter"/>
</dbReference>
<dbReference type="EMBL" id="MU003826">
    <property type="protein sequence ID" value="KAF2718356.1"/>
    <property type="molecule type" value="Genomic_DNA"/>
</dbReference>
<dbReference type="AlphaFoldDB" id="A0A9P4Q4M1"/>
<dbReference type="InterPro" id="IPR010721">
    <property type="entry name" value="UstE-like"/>
</dbReference>
<evidence type="ECO:0000313" key="1">
    <source>
        <dbReference type="EMBL" id="KAF2718356.1"/>
    </source>
</evidence>
<comment type="caution">
    <text evidence="1">The sequence shown here is derived from an EMBL/GenBank/DDBJ whole genome shotgun (WGS) entry which is preliminary data.</text>
</comment>
<evidence type="ECO:0008006" key="3">
    <source>
        <dbReference type="Google" id="ProtNLM"/>
    </source>
</evidence>
<evidence type="ECO:0000313" key="2">
    <source>
        <dbReference type="Proteomes" id="UP000799441"/>
    </source>
</evidence>
<dbReference type="Pfam" id="PF06966">
    <property type="entry name" value="DUF1295"/>
    <property type="match status" value="1"/>
</dbReference>
<reference evidence="1" key="1">
    <citation type="journal article" date="2020" name="Stud. Mycol.">
        <title>101 Dothideomycetes genomes: a test case for predicting lifestyles and emergence of pathogens.</title>
        <authorList>
            <person name="Haridas S."/>
            <person name="Albert R."/>
            <person name="Binder M."/>
            <person name="Bloem J."/>
            <person name="Labutti K."/>
            <person name="Salamov A."/>
            <person name="Andreopoulos B."/>
            <person name="Baker S."/>
            <person name="Barry K."/>
            <person name="Bills G."/>
            <person name="Bluhm B."/>
            <person name="Cannon C."/>
            <person name="Castanera R."/>
            <person name="Culley D."/>
            <person name="Daum C."/>
            <person name="Ezra D."/>
            <person name="Gonzalez J."/>
            <person name="Henrissat B."/>
            <person name="Kuo A."/>
            <person name="Liang C."/>
            <person name="Lipzen A."/>
            <person name="Lutzoni F."/>
            <person name="Magnuson J."/>
            <person name="Mondo S."/>
            <person name="Nolan M."/>
            <person name="Ohm R."/>
            <person name="Pangilinan J."/>
            <person name="Park H.-J."/>
            <person name="Ramirez L."/>
            <person name="Alfaro M."/>
            <person name="Sun H."/>
            <person name="Tritt A."/>
            <person name="Yoshinaga Y."/>
            <person name="Zwiers L.-H."/>
            <person name="Turgeon B."/>
            <person name="Goodwin S."/>
            <person name="Spatafora J."/>
            <person name="Crous P."/>
            <person name="Grigoriev I."/>
        </authorList>
    </citation>
    <scope>NUCLEOTIDE SEQUENCE</scope>
    <source>
        <strain evidence="1">CBS 116435</strain>
    </source>
</reference>
<dbReference type="Gene3D" id="1.20.120.1630">
    <property type="match status" value="1"/>
</dbReference>
<dbReference type="PANTHER" id="PTHR32251:SF15">
    <property type="entry name" value="3-OXO-5-ALPHA-STEROID 4-DEHYDROGENASE (DUF1295)"/>
    <property type="match status" value="1"/>
</dbReference>
<sequence>MSFFRGNSTKDQPPTIQVQVADRAPHQFQYQPGQGLGPSPDYGAQYRLRQLFDVGIFKDTIAPTFAINAGLATIAWGIGRATNRVEAKDWLWPSVPIINAWWSALGKRVVFDGVKPSHAWSSLSWVERVLLSGVTLWGGRLLYRVASRSIARGKDEPRYDARKKEEGFWNKALVQTFLPEAIATTLISIPYAGPFRHHVGATIRGYRPWLQMAAVGLYTSGLTLETVADYQLDTHKASGAGGIFREGVWSLCRHPNYLGDALVHFSLTLLLYSSDILVPLELLGPIANYVFLRRVGGDSELETAQMERYEKEDPLKHSHMKEYQAEKNALWPRLNEFSNPWAWTIIGAGVAGALIERGLKVLDGGLFYSAN</sequence>
<organism evidence="1 2">
    <name type="scientific">Polychaeton citri CBS 116435</name>
    <dbReference type="NCBI Taxonomy" id="1314669"/>
    <lineage>
        <taxon>Eukaryota</taxon>
        <taxon>Fungi</taxon>
        <taxon>Dikarya</taxon>
        <taxon>Ascomycota</taxon>
        <taxon>Pezizomycotina</taxon>
        <taxon>Dothideomycetes</taxon>
        <taxon>Dothideomycetidae</taxon>
        <taxon>Capnodiales</taxon>
        <taxon>Capnodiaceae</taxon>
        <taxon>Polychaeton</taxon>
    </lineage>
</organism>
<dbReference type="OrthoDB" id="67965at2759"/>
<proteinExistence type="predicted"/>
<name>A0A9P4Q4M1_9PEZI</name>
<dbReference type="Proteomes" id="UP000799441">
    <property type="component" value="Unassembled WGS sequence"/>
</dbReference>